<dbReference type="FunFam" id="1.10.150.20:FF:000003">
    <property type="entry name" value="DNA polymerase I"/>
    <property type="match status" value="1"/>
</dbReference>
<gene>
    <name evidence="5" type="ORF">AB1Y20_001523</name>
</gene>
<dbReference type="InterPro" id="IPR038969">
    <property type="entry name" value="FEN"/>
</dbReference>
<dbReference type="InterPro" id="IPR020046">
    <property type="entry name" value="5-3_exonucl_a-hlix_arch_N"/>
</dbReference>
<evidence type="ECO:0000256" key="1">
    <source>
        <dbReference type="ARBA" id="ARBA00022722"/>
    </source>
</evidence>
<reference evidence="5 6" key="1">
    <citation type="journal article" date="2024" name="Science">
        <title>Giant polyketide synthase enzymes in the biosynthesis of giant marine polyether toxins.</title>
        <authorList>
            <person name="Fallon T.R."/>
            <person name="Shende V.V."/>
            <person name="Wierzbicki I.H."/>
            <person name="Pendleton A.L."/>
            <person name="Watervoot N.F."/>
            <person name="Auber R.P."/>
            <person name="Gonzalez D.J."/>
            <person name="Wisecaver J.H."/>
            <person name="Moore B.S."/>
        </authorList>
    </citation>
    <scope>NUCLEOTIDE SEQUENCE [LARGE SCALE GENOMIC DNA]</scope>
    <source>
        <strain evidence="5 6">12B1</strain>
    </source>
</reference>
<keyword evidence="6" id="KW-1185">Reference proteome</keyword>
<evidence type="ECO:0000256" key="2">
    <source>
        <dbReference type="ARBA" id="ARBA00022801"/>
    </source>
</evidence>
<feature type="domain" description="5'-3' exonuclease" evidence="4">
    <location>
        <begin position="37"/>
        <end position="298"/>
    </location>
</feature>
<dbReference type="Gene3D" id="1.10.150.20">
    <property type="entry name" value="5' to 3' exonuclease, C-terminal subdomain"/>
    <property type="match status" value="1"/>
</dbReference>
<name>A0AB34KBX5_PRYPA</name>
<dbReference type="InterPro" id="IPR036279">
    <property type="entry name" value="5-3_exonuclease_C_sf"/>
</dbReference>
<dbReference type="CDD" id="cd09859">
    <property type="entry name" value="PIN_53EXO"/>
    <property type="match status" value="1"/>
</dbReference>
<dbReference type="Pfam" id="PF02739">
    <property type="entry name" value="5_3_exonuc_N"/>
    <property type="match status" value="1"/>
</dbReference>
<comment type="caution">
    <text evidence="5">The sequence shown here is derived from an EMBL/GenBank/DDBJ whole genome shotgun (WGS) entry which is preliminary data.</text>
</comment>
<dbReference type="PANTHER" id="PTHR42646:SF2">
    <property type="entry name" value="5'-3' EXONUCLEASE FAMILY PROTEIN"/>
    <property type="match status" value="1"/>
</dbReference>
<evidence type="ECO:0000313" key="6">
    <source>
        <dbReference type="Proteomes" id="UP001515480"/>
    </source>
</evidence>
<keyword evidence="2" id="KW-0378">Hydrolase</keyword>
<dbReference type="SMART" id="SM00279">
    <property type="entry name" value="HhH2"/>
    <property type="match status" value="1"/>
</dbReference>
<dbReference type="GO" id="GO:0033567">
    <property type="term" value="P:DNA replication, Okazaki fragment processing"/>
    <property type="evidence" value="ECO:0007669"/>
    <property type="project" value="InterPro"/>
</dbReference>
<dbReference type="GO" id="GO:0017108">
    <property type="term" value="F:5'-flap endonuclease activity"/>
    <property type="evidence" value="ECO:0007669"/>
    <property type="project" value="InterPro"/>
</dbReference>
<protein>
    <recommendedName>
        <fullName evidence="4">5'-3' exonuclease domain-containing protein</fullName>
    </recommendedName>
</protein>
<evidence type="ECO:0000259" key="4">
    <source>
        <dbReference type="SMART" id="SM00475"/>
    </source>
</evidence>
<dbReference type="GO" id="GO:0003677">
    <property type="term" value="F:DNA binding"/>
    <property type="evidence" value="ECO:0007669"/>
    <property type="project" value="UniProtKB-KW"/>
</dbReference>
<accession>A0AB34KBX5</accession>
<dbReference type="EMBL" id="JBGBPQ010000001">
    <property type="protein sequence ID" value="KAL1530623.1"/>
    <property type="molecule type" value="Genomic_DNA"/>
</dbReference>
<dbReference type="SUPFAM" id="SSF88723">
    <property type="entry name" value="PIN domain-like"/>
    <property type="match status" value="1"/>
</dbReference>
<dbReference type="Gene3D" id="3.40.50.1010">
    <property type="entry name" value="5'-nuclease"/>
    <property type="match status" value="1"/>
</dbReference>
<dbReference type="InterPro" id="IPR002421">
    <property type="entry name" value="5-3_exonuclease"/>
</dbReference>
<dbReference type="SUPFAM" id="SSF47807">
    <property type="entry name" value="5' to 3' exonuclease, C-terminal subdomain"/>
    <property type="match status" value="1"/>
</dbReference>
<dbReference type="GO" id="GO:0008409">
    <property type="term" value="F:5'-3' exonuclease activity"/>
    <property type="evidence" value="ECO:0007669"/>
    <property type="project" value="InterPro"/>
</dbReference>
<sequence length="326" mass="35902">MLWLRGLIGHAEVSTRRPYRWSNALLSSAAVDQDVRDRFLLIDGHNMAYRQHFGLPPMFTKSGQSISAVYGFTRKLAQFDELFPGYKKIAVFDSPGPTTRTASFPEYKMQRPSMPLNLRAEMLAIQEGCECLGATPLALPGVEADDLIASLVTLARSSAASEVVIVSTDKDLLQLVSPASAVTSVQVWNDHKKVFFDHDAVVEKLGVPPALIADLLAMVGDTVDNVPGIPGIGPKTAVKLLTEYGTLENVLANAPSMAKSKRQQALVEHAVQARVSKQLIQLMHDVMIDPEVLSSTQTCISSCDKDRLREFLTRYELNQLQKRLKL</sequence>
<dbReference type="CDD" id="cd09898">
    <property type="entry name" value="H3TH_53EXO"/>
    <property type="match status" value="1"/>
</dbReference>
<dbReference type="PANTHER" id="PTHR42646">
    <property type="entry name" value="FLAP ENDONUCLEASE XNI"/>
    <property type="match status" value="1"/>
</dbReference>
<dbReference type="Proteomes" id="UP001515480">
    <property type="component" value="Unassembled WGS sequence"/>
</dbReference>
<proteinExistence type="predicted"/>
<dbReference type="InterPro" id="IPR020045">
    <property type="entry name" value="DNA_polI_H3TH"/>
</dbReference>
<dbReference type="InterPro" id="IPR029060">
    <property type="entry name" value="PIN-like_dom_sf"/>
</dbReference>
<keyword evidence="1" id="KW-0540">Nuclease</keyword>
<dbReference type="SMART" id="SM00475">
    <property type="entry name" value="53EXOc"/>
    <property type="match status" value="1"/>
</dbReference>
<dbReference type="Pfam" id="PF01367">
    <property type="entry name" value="5_3_exonuc"/>
    <property type="match status" value="1"/>
</dbReference>
<keyword evidence="3" id="KW-0238">DNA-binding</keyword>
<evidence type="ECO:0000313" key="5">
    <source>
        <dbReference type="EMBL" id="KAL1530623.1"/>
    </source>
</evidence>
<dbReference type="AlphaFoldDB" id="A0AB34KBX5"/>
<evidence type="ECO:0000256" key="3">
    <source>
        <dbReference type="ARBA" id="ARBA00023125"/>
    </source>
</evidence>
<organism evidence="5 6">
    <name type="scientific">Prymnesium parvum</name>
    <name type="common">Toxic golden alga</name>
    <dbReference type="NCBI Taxonomy" id="97485"/>
    <lineage>
        <taxon>Eukaryota</taxon>
        <taxon>Haptista</taxon>
        <taxon>Haptophyta</taxon>
        <taxon>Prymnesiophyceae</taxon>
        <taxon>Prymnesiales</taxon>
        <taxon>Prymnesiaceae</taxon>
        <taxon>Prymnesium</taxon>
    </lineage>
</organism>
<dbReference type="InterPro" id="IPR008918">
    <property type="entry name" value="HhH2"/>
</dbReference>